<dbReference type="AlphaFoldDB" id="A0A021VNG9"/>
<comment type="caution">
    <text evidence="10">The sequence shown here is derived from an EMBL/GenBank/DDBJ whole genome shotgun (WGS) entry which is preliminary data.</text>
</comment>
<reference evidence="10 11" key="1">
    <citation type="submission" date="2014-01" db="EMBL/GenBank/DDBJ databases">
        <title>Actinotalea ferrariae CF5-4.</title>
        <authorList>
            <person name="Chen F."/>
            <person name="Li Y."/>
            <person name="Wang G."/>
        </authorList>
    </citation>
    <scope>NUCLEOTIDE SEQUENCE [LARGE SCALE GENOMIC DNA]</scope>
    <source>
        <strain evidence="10 11">CF5-4</strain>
    </source>
</reference>
<keyword evidence="5 8" id="KW-1133">Transmembrane helix</keyword>
<keyword evidence="11" id="KW-1185">Reference proteome</keyword>
<dbReference type="Pfam" id="PF02397">
    <property type="entry name" value="Bac_transf"/>
    <property type="match status" value="1"/>
</dbReference>
<feature type="transmembrane region" description="Helical" evidence="8">
    <location>
        <begin position="81"/>
        <end position="101"/>
    </location>
</feature>
<comment type="similarity">
    <text evidence="2">Belongs to the bacterial sugar transferase family.</text>
</comment>
<evidence type="ECO:0000256" key="1">
    <source>
        <dbReference type="ARBA" id="ARBA00004141"/>
    </source>
</evidence>
<feature type="domain" description="Bacterial sugar transferase" evidence="9">
    <location>
        <begin position="310"/>
        <end position="497"/>
    </location>
</feature>
<feature type="transmembrane region" description="Helical" evidence="8">
    <location>
        <begin position="57"/>
        <end position="75"/>
    </location>
</feature>
<feature type="transmembrane region" description="Helical" evidence="8">
    <location>
        <begin position="316"/>
        <end position="336"/>
    </location>
</feature>
<evidence type="ECO:0000313" key="10">
    <source>
        <dbReference type="EMBL" id="EYR62701.1"/>
    </source>
</evidence>
<dbReference type="PANTHER" id="PTHR30576:SF10">
    <property type="entry name" value="SLL5057 PROTEIN"/>
    <property type="match status" value="1"/>
</dbReference>
<feature type="transmembrane region" description="Helical" evidence="8">
    <location>
        <begin position="122"/>
        <end position="139"/>
    </location>
</feature>
<dbReference type="OrthoDB" id="9808602at2"/>
<dbReference type="RefSeq" id="WP_034227364.1">
    <property type="nucleotide sequence ID" value="NZ_AXCW01000185.1"/>
</dbReference>
<dbReference type="NCBIfam" id="TIGR03025">
    <property type="entry name" value="EPS_sugtrans"/>
    <property type="match status" value="1"/>
</dbReference>
<dbReference type="Proteomes" id="UP000019753">
    <property type="component" value="Unassembled WGS sequence"/>
</dbReference>
<evidence type="ECO:0000256" key="6">
    <source>
        <dbReference type="ARBA" id="ARBA00023136"/>
    </source>
</evidence>
<keyword evidence="4 8" id="KW-0812">Transmembrane</keyword>
<evidence type="ECO:0000256" key="4">
    <source>
        <dbReference type="ARBA" id="ARBA00022692"/>
    </source>
</evidence>
<evidence type="ECO:0000256" key="8">
    <source>
        <dbReference type="SAM" id="Phobius"/>
    </source>
</evidence>
<evidence type="ECO:0000256" key="5">
    <source>
        <dbReference type="ARBA" id="ARBA00022989"/>
    </source>
</evidence>
<comment type="subcellular location">
    <subcellularLocation>
        <location evidence="1">Membrane</location>
        <topology evidence="1">Multi-pass membrane protein</topology>
    </subcellularLocation>
</comment>
<evidence type="ECO:0000256" key="7">
    <source>
        <dbReference type="SAM" id="MobiDB-lite"/>
    </source>
</evidence>
<dbReference type="EMBL" id="AXCW01000185">
    <property type="protein sequence ID" value="EYR62701.1"/>
    <property type="molecule type" value="Genomic_DNA"/>
</dbReference>
<proteinExistence type="inferred from homology"/>
<feature type="compositionally biased region" description="Low complexity" evidence="7">
    <location>
        <begin position="20"/>
        <end position="30"/>
    </location>
</feature>
<evidence type="ECO:0000259" key="9">
    <source>
        <dbReference type="Pfam" id="PF02397"/>
    </source>
</evidence>
<evidence type="ECO:0000256" key="3">
    <source>
        <dbReference type="ARBA" id="ARBA00022679"/>
    </source>
</evidence>
<feature type="region of interest" description="Disordered" evidence="7">
    <location>
        <begin position="1"/>
        <end position="40"/>
    </location>
</feature>
<dbReference type="Gene3D" id="3.40.50.720">
    <property type="entry name" value="NAD(P)-binding Rossmann-like Domain"/>
    <property type="match status" value="1"/>
</dbReference>
<feature type="compositionally biased region" description="Basic and acidic residues" evidence="7">
    <location>
        <begin position="1"/>
        <end position="18"/>
    </location>
</feature>
<feature type="transmembrane region" description="Helical" evidence="8">
    <location>
        <begin position="145"/>
        <end position="163"/>
    </location>
</feature>
<name>A0A021VNG9_9CELL</name>
<dbReference type="GO" id="GO:0016780">
    <property type="term" value="F:phosphotransferase activity, for other substituted phosphate groups"/>
    <property type="evidence" value="ECO:0007669"/>
    <property type="project" value="TreeGrafter"/>
</dbReference>
<evidence type="ECO:0000256" key="2">
    <source>
        <dbReference type="ARBA" id="ARBA00006464"/>
    </source>
</evidence>
<keyword evidence="3 10" id="KW-0808">Transferase</keyword>
<gene>
    <name evidence="10" type="ORF">N866_05765</name>
</gene>
<protein>
    <submittedName>
        <fullName evidence="10">Polyprenyl glycosylphosphotransferase</fullName>
    </submittedName>
</protein>
<evidence type="ECO:0000313" key="11">
    <source>
        <dbReference type="Proteomes" id="UP000019753"/>
    </source>
</evidence>
<sequence length="503" mass="53851">MTTTVERRGSIPAGERRGRAAGPRRSWASAQPFAPPVSPGPVHESWRVVVGQYRLRMVLSDALAVAAAGTVYVGVVAHADAAAVAAVAGVALGLLTLIALCRGYDVRALGDGPGEYQAILRAAGLVSVLLMTFAFVADVSLPRSAVFLGVPAAALLALAGRYVNRKALHRRRTGGEAMMRTLVIGEPSDVDHVVEDLDAAVYHGYRVVGACVPSLDLPGPQGRAPVLGAVADVAQVVVDHEVEVVVVAGSPLAADGLRRLSWALDRAGAKLIVVPQLVEVAAPRIAVRPTAGLSLLEVEVAAPRPRLLAKALLDRFLGVALLLAAAPVIAAAAVAVRVTSPGPAFYRQSRVGVDGERFSMWKLRSMYADAEARRAALVAENEGAGVLFKMKDDPRVTRVGRYLRRYSLDELPQLFNVVRGEMSLVGPRPPLGAEVEQYEDQVHRRLRVKPGLTGLWQVSGRSDLSWEESVRLDLRYVDNWSVVMDMMILWKTLRAVVRPAGAY</sequence>
<dbReference type="InterPro" id="IPR017475">
    <property type="entry name" value="EPS_sugar_tfrase"/>
</dbReference>
<organism evidence="10 11">
    <name type="scientific">Actinotalea ferrariae CF5-4</name>
    <dbReference type="NCBI Taxonomy" id="948458"/>
    <lineage>
        <taxon>Bacteria</taxon>
        <taxon>Bacillati</taxon>
        <taxon>Actinomycetota</taxon>
        <taxon>Actinomycetes</taxon>
        <taxon>Micrococcales</taxon>
        <taxon>Cellulomonadaceae</taxon>
        <taxon>Actinotalea</taxon>
    </lineage>
</organism>
<dbReference type="InterPro" id="IPR003362">
    <property type="entry name" value="Bact_transf"/>
</dbReference>
<dbReference type="PANTHER" id="PTHR30576">
    <property type="entry name" value="COLANIC BIOSYNTHESIS UDP-GLUCOSE LIPID CARRIER TRANSFERASE"/>
    <property type="match status" value="1"/>
</dbReference>
<accession>A0A021VNG9</accession>
<dbReference type="GO" id="GO:0016020">
    <property type="term" value="C:membrane"/>
    <property type="evidence" value="ECO:0007669"/>
    <property type="project" value="UniProtKB-SubCell"/>
</dbReference>
<keyword evidence="6 8" id="KW-0472">Membrane</keyword>